<organism evidence="2 3">
    <name type="scientific">Acer saccharum</name>
    <name type="common">Sugar maple</name>
    <dbReference type="NCBI Taxonomy" id="4024"/>
    <lineage>
        <taxon>Eukaryota</taxon>
        <taxon>Viridiplantae</taxon>
        <taxon>Streptophyta</taxon>
        <taxon>Embryophyta</taxon>
        <taxon>Tracheophyta</taxon>
        <taxon>Spermatophyta</taxon>
        <taxon>Magnoliopsida</taxon>
        <taxon>eudicotyledons</taxon>
        <taxon>Gunneridae</taxon>
        <taxon>Pentapetalae</taxon>
        <taxon>rosids</taxon>
        <taxon>malvids</taxon>
        <taxon>Sapindales</taxon>
        <taxon>Sapindaceae</taxon>
        <taxon>Hippocastanoideae</taxon>
        <taxon>Acereae</taxon>
        <taxon>Acer</taxon>
    </lineage>
</organism>
<reference evidence="2" key="1">
    <citation type="journal article" date="2022" name="Plant J.">
        <title>Strategies of tolerance reflected in two North American maple genomes.</title>
        <authorList>
            <person name="McEvoy S.L."/>
            <person name="Sezen U.U."/>
            <person name="Trouern-Trend A."/>
            <person name="McMahon S.M."/>
            <person name="Schaberg P.G."/>
            <person name="Yang J."/>
            <person name="Wegrzyn J.L."/>
            <person name="Swenson N.G."/>
        </authorList>
    </citation>
    <scope>NUCLEOTIDE SEQUENCE</scope>
    <source>
        <strain evidence="2">NS2018</strain>
    </source>
</reference>
<dbReference type="Proteomes" id="UP001168877">
    <property type="component" value="Unassembled WGS sequence"/>
</dbReference>
<protein>
    <submittedName>
        <fullName evidence="2">Uncharacterized protein</fullName>
    </submittedName>
</protein>
<dbReference type="EMBL" id="JAUESC010000002">
    <property type="protein sequence ID" value="KAK0605301.1"/>
    <property type="molecule type" value="Genomic_DNA"/>
</dbReference>
<proteinExistence type="predicted"/>
<dbReference type="AlphaFoldDB" id="A0AA39T9D3"/>
<evidence type="ECO:0000313" key="3">
    <source>
        <dbReference type="Proteomes" id="UP001168877"/>
    </source>
</evidence>
<accession>A0AA39T9D3</accession>
<keyword evidence="1" id="KW-0812">Transmembrane</keyword>
<gene>
    <name evidence="2" type="ORF">LWI29_025193</name>
</gene>
<reference evidence="2" key="2">
    <citation type="submission" date="2023-06" db="EMBL/GenBank/DDBJ databases">
        <authorList>
            <person name="Swenson N.G."/>
            <person name="Wegrzyn J.L."/>
            <person name="Mcevoy S.L."/>
        </authorList>
    </citation>
    <scope>NUCLEOTIDE SEQUENCE</scope>
    <source>
        <strain evidence="2">NS2018</strain>
        <tissue evidence="2">Leaf</tissue>
    </source>
</reference>
<comment type="caution">
    <text evidence="2">The sequence shown here is derived from an EMBL/GenBank/DDBJ whole genome shotgun (WGS) entry which is preliminary data.</text>
</comment>
<sequence length="153" mass="17444">MPSHFLDFAAEVLLTVIILLSSILTVCCYVHCVCIRLLRYHHHHHHGHHQDIEFGHPRNPPDHRIRGGGRQTFLEVCWRSDFGDEEITRECVICLDEFSDGDKCRVGSKCIGRVLRDSRGKVHCLFSSYIGPESSNDVQSMQDNGDFDLVDAL</sequence>
<keyword evidence="1" id="KW-0472">Membrane</keyword>
<name>A0AA39T9D3_ACESA</name>
<keyword evidence="1" id="KW-1133">Transmembrane helix</keyword>
<evidence type="ECO:0000256" key="1">
    <source>
        <dbReference type="SAM" id="Phobius"/>
    </source>
</evidence>
<keyword evidence="3" id="KW-1185">Reference proteome</keyword>
<evidence type="ECO:0000313" key="2">
    <source>
        <dbReference type="EMBL" id="KAK0605301.1"/>
    </source>
</evidence>
<feature type="transmembrane region" description="Helical" evidence="1">
    <location>
        <begin position="12"/>
        <end position="38"/>
    </location>
</feature>